<dbReference type="EMBL" id="BBQY01000001">
    <property type="protein sequence ID" value="GBH29690.1"/>
    <property type="molecule type" value="Genomic_DNA"/>
</dbReference>
<feature type="domain" description="Core-binding (CB)" evidence="7">
    <location>
        <begin position="65"/>
        <end position="147"/>
    </location>
</feature>
<evidence type="ECO:0008006" key="10">
    <source>
        <dbReference type="Google" id="ProtNLM"/>
    </source>
</evidence>
<accession>A0A401IZ70</accession>
<dbReference type="PROSITE" id="PS51900">
    <property type="entry name" value="CB"/>
    <property type="match status" value="1"/>
</dbReference>
<dbReference type="GO" id="GO:0003677">
    <property type="term" value="F:DNA binding"/>
    <property type="evidence" value="ECO:0007669"/>
    <property type="project" value="UniProtKB-UniRule"/>
</dbReference>
<dbReference type="Proteomes" id="UP000290975">
    <property type="component" value="Unassembled WGS sequence"/>
</dbReference>
<dbReference type="SUPFAM" id="SSF56349">
    <property type="entry name" value="DNA breaking-rejoining enzymes"/>
    <property type="match status" value="1"/>
</dbReference>
<dbReference type="InterPro" id="IPR044068">
    <property type="entry name" value="CB"/>
</dbReference>
<dbReference type="InterPro" id="IPR002104">
    <property type="entry name" value="Integrase_catalytic"/>
</dbReference>
<feature type="domain" description="Tyr recombinase" evidence="6">
    <location>
        <begin position="170"/>
        <end position="377"/>
    </location>
</feature>
<evidence type="ECO:0000259" key="7">
    <source>
        <dbReference type="PROSITE" id="PS51900"/>
    </source>
</evidence>
<comment type="caution">
    <text evidence="8">The sequence shown here is derived from an EMBL/GenBank/DDBJ whole genome shotgun (WGS) entry which is preliminary data.</text>
</comment>
<evidence type="ECO:0000256" key="2">
    <source>
        <dbReference type="ARBA" id="ARBA00022908"/>
    </source>
</evidence>
<evidence type="ECO:0000313" key="8">
    <source>
        <dbReference type="EMBL" id="GBH29690.1"/>
    </source>
</evidence>
<dbReference type="Pfam" id="PF00589">
    <property type="entry name" value="Phage_integrase"/>
    <property type="match status" value="1"/>
</dbReference>
<dbReference type="InterPro" id="IPR013762">
    <property type="entry name" value="Integrase-like_cat_sf"/>
</dbReference>
<dbReference type="GO" id="GO:0015074">
    <property type="term" value="P:DNA integration"/>
    <property type="evidence" value="ECO:0007669"/>
    <property type="project" value="UniProtKB-KW"/>
</dbReference>
<evidence type="ECO:0000313" key="9">
    <source>
        <dbReference type="Proteomes" id="UP000290975"/>
    </source>
</evidence>
<keyword evidence="4" id="KW-0233">DNA recombination</keyword>
<dbReference type="InterPro" id="IPR011010">
    <property type="entry name" value="DNA_brk_join_enz"/>
</dbReference>
<keyword evidence="2" id="KW-0229">DNA integration</keyword>
<dbReference type="InterPro" id="IPR050090">
    <property type="entry name" value="Tyrosine_recombinase_XerCD"/>
</dbReference>
<evidence type="ECO:0000256" key="1">
    <source>
        <dbReference type="ARBA" id="ARBA00008857"/>
    </source>
</evidence>
<keyword evidence="9" id="KW-1185">Reference proteome</keyword>
<dbReference type="PANTHER" id="PTHR30349:SF64">
    <property type="entry name" value="PROPHAGE INTEGRASE INTD-RELATED"/>
    <property type="match status" value="1"/>
</dbReference>
<sequence length="386" mass="42374">MTSIRKRNWTAPDGTPKTGWQVDYVDQAGKRRRKQFARKKDADSWITQAAWEVSKGVHTADSQSATVAAAAKLWIAKAEQEGRERATLQQYRQLADLHIAPLIGGERLTRLTRPMVECFRDELVRTRSKVMAGKVVRALSSILSEAQRRGLVAQNVASDVRVIRSAREKGKVEIPTKPELKALLDHAPATLRPMVMTAIFTGLRASELRGLRWSDIDLKAATVTVAQRADKFGEIGAPKSDAGHRSIPIPSALVAELREWKLACPKGDLGLAFPNSQGGVQQYGHLLRRKFFPLQIEAGVCDPALVAGKPKLDAKGRAVMVPRYGFHALRHAAASAWIKQRIDLKRLQVWMGHSSVQITLDTYGHLLSDASGDAALIAAAQAELLG</sequence>
<dbReference type="Gene3D" id="1.10.150.130">
    <property type="match status" value="1"/>
</dbReference>
<dbReference type="GO" id="GO:0006310">
    <property type="term" value="P:DNA recombination"/>
    <property type="evidence" value="ECO:0007669"/>
    <property type="project" value="UniProtKB-KW"/>
</dbReference>
<dbReference type="AlphaFoldDB" id="A0A401IZ70"/>
<dbReference type="InterPro" id="IPR010998">
    <property type="entry name" value="Integrase_recombinase_N"/>
</dbReference>
<evidence type="ECO:0000256" key="3">
    <source>
        <dbReference type="ARBA" id="ARBA00023125"/>
    </source>
</evidence>
<gene>
    <name evidence="8" type="ORF">MBESOW_P0944</name>
</gene>
<reference evidence="8 9" key="1">
    <citation type="submission" date="2014-12" db="EMBL/GenBank/DDBJ databases">
        <title>Whole genome sequencing of Sphingobium xenophagum OW59.</title>
        <authorList>
            <person name="Ohta Y."/>
            <person name="Nishi S."/>
            <person name="Hatada Y."/>
        </authorList>
    </citation>
    <scope>NUCLEOTIDE SEQUENCE [LARGE SCALE GENOMIC DNA]</scope>
    <source>
        <strain evidence="8 9">OW59</strain>
    </source>
</reference>
<organism evidence="8 9">
    <name type="scientific">Sphingobium xenophagum</name>
    <dbReference type="NCBI Taxonomy" id="121428"/>
    <lineage>
        <taxon>Bacteria</taxon>
        <taxon>Pseudomonadati</taxon>
        <taxon>Pseudomonadota</taxon>
        <taxon>Alphaproteobacteria</taxon>
        <taxon>Sphingomonadales</taxon>
        <taxon>Sphingomonadaceae</taxon>
        <taxon>Sphingobium</taxon>
    </lineage>
</organism>
<dbReference type="CDD" id="cd01189">
    <property type="entry name" value="INT_ICEBs1_C_like"/>
    <property type="match status" value="1"/>
</dbReference>
<evidence type="ECO:0000259" key="6">
    <source>
        <dbReference type="PROSITE" id="PS51898"/>
    </source>
</evidence>
<comment type="similarity">
    <text evidence="1">Belongs to the 'phage' integrase family.</text>
</comment>
<protein>
    <recommendedName>
        <fullName evidence="10">Tyr recombinase domain-containing protein</fullName>
    </recommendedName>
</protein>
<proteinExistence type="inferred from homology"/>
<evidence type="ECO:0000256" key="4">
    <source>
        <dbReference type="ARBA" id="ARBA00023172"/>
    </source>
</evidence>
<dbReference type="PROSITE" id="PS51898">
    <property type="entry name" value="TYR_RECOMBINASE"/>
    <property type="match status" value="1"/>
</dbReference>
<evidence type="ECO:0000256" key="5">
    <source>
        <dbReference type="PROSITE-ProRule" id="PRU01248"/>
    </source>
</evidence>
<dbReference type="Gene3D" id="1.10.443.10">
    <property type="entry name" value="Intergrase catalytic core"/>
    <property type="match status" value="1"/>
</dbReference>
<name>A0A401IZ70_SPHXE</name>
<dbReference type="RefSeq" id="WP_130752098.1">
    <property type="nucleotide sequence ID" value="NZ_BBQY01000001.1"/>
</dbReference>
<keyword evidence="3 5" id="KW-0238">DNA-binding</keyword>
<dbReference type="PANTHER" id="PTHR30349">
    <property type="entry name" value="PHAGE INTEGRASE-RELATED"/>
    <property type="match status" value="1"/>
</dbReference>